<dbReference type="EC" id="3.4.14.1" evidence="5"/>
<protein>
    <recommendedName>
        <fullName evidence="6">Dipeptidyl peptidase 1</fullName>
        <ecNumber evidence="5">3.4.14.1</ecNumber>
    </recommendedName>
    <alternativeName>
        <fullName evidence="11">Cathepsin C</fullName>
    </alternativeName>
    <alternativeName>
        <fullName evidence="10">Cathepsin J</fullName>
    </alternativeName>
    <alternativeName>
        <fullName evidence="13">Dipeptidyl peptidase I</fullName>
    </alternativeName>
    <alternativeName>
        <fullName evidence="12">Dipeptidyl transferase</fullName>
    </alternativeName>
</protein>
<dbReference type="InterPro" id="IPR000169">
    <property type="entry name" value="Pept_cys_AS"/>
</dbReference>
<evidence type="ECO:0000256" key="6">
    <source>
        <dbReference type="ARBA" id="ARBA00014709"/>
    </source>
</evidence>
<organism evidence="17 18">
    <name type="scientific">Plasmodiophora brassicae</name>
    <name type="common">Clubroot disease agent</name>
    <dbReference type="NCBI Taxonomy" id="37360"/>
    <lineage>
        <taxon>Eukaryota</taxon>
        <taxon>Sar</taxon>
        <taxon>Rhizaria</taxon>
        <taxon>Endomyxa</taxon>
        <taxon>Phytomyxea</taxon>
        <taxon>Plasmodiophorida</taxon>
        <taxon>Plasmodiophoridae</taxon>
        <taxon>Plasmodiophora</taxon>
    </lineage>
</organism>
<reference evidence="17 18" key="1">
    <citation type="submission" date="2015-02" db="EMBL/GenBank/DDBJ databases">
        <authorList>
            <person name="Chooi Y.-H."/>
        </authorList>
    </citation>
    <scope>NUCLEOTIDE SEQUENCE [LARGE SCALE GENOMIC DNA]</scope>
    <source>
        <strain evidence="17">E3</strain>
    </source>
</reference>
<evidence type="ECO:0000256" key="12">
    <source>
        <dbReference type="ARBA" id="ARBA00030778"/>
    </source>
</evidence>
<evidence type="ECO:0000256" key="4">
    <source>
        <dbReference type="ARBA" id="ARBA00011610"/>
    </source>
</evidence>
<comment type="subunit">
    <text evidence="4">Tetramer of heterotrimers consisting of exclusion domain, heavy- and light chains.</text>
</comment>
<sequence>MSWLATTASLCLSLLATFALADLPVHCMRSQVYGDWDLTLSAPVPNRNVACGHPSPDTNLAELQLAYEIRPVSAVLRVRLSAPNVVVDRDTAERGTFTTVVDEGMEIRIAGRVLFAKFHYHLADPADLDDDDDDLPPIDDRSAYVSDCGWFRQDDGQWGCFLAEQTRPSANGKTASLLIRSSGYFDEHRRQRTYQYDEALVDAVNSDPLSLWQATIYPTFADLSEYTLNKLMGRKRYLKSVAGSRGEVVRVEDDDGDDGLPLAVDWRNHDGHNFDSPIRNQGRCGSCYAFATGAMLEARTRIARYRHGLGMSNPAYSTSDVLSCSRYNEGCHGGYPFLVAKYAQEFGLLHDDDDDDDAGDDDQCASTGRVRFTDDYHYVGGWYGACNERDMRRELALYGPITAALQVPHDLTMYKSGIFTACPDGAGAKNADGYEYSDHAVVIVGYGERDAVKYWIIRNSWGTAFGENGYFRLPRGVDACGIESSAVAAYPFPPSNGAVKKRHRQARRKQRL</sequence>
<evidence type="ECO:0000256" key="9">
    <source>
        <dbReference type="ARBA" id="ARBA00023214"/>
    </source>
</evidence>
<dbReference type="GO" id="GO:0006508">
    <property type="term" value="P:proteolysis"/>
    <property type="evidence" value="ECO:0007669"/>
    <property type="project" value="InterPro"/>
</dbReference>
<dbReference type="Pfam" id="PF08773">
    <property type="entry name" value="CathepsinC_exc"/>
    <property type="match status" value="1"/>
</dbReference>
<keyword evidence="7" id="KW-0865">Zymogen</keyword>
<dbReference type="InterPro" id="IPR025661">
    <property type="entry name" value="Pept_asp_AS"/>
</dbReference>
<dbReference type="STRING" id="37360.A0A0G4J749"/>
<dbReference type="GO" id="GO:0008234">
    <property type="term" value="F:cysteine-type peptidase activity"/>
    <property type="evidence" value="ECO:0007669"/>
    <property type="project" value="InterPro"/>
</dbReference>
<dbReference type="AlphaFoldDB" id="A0A0G4J749"/>
<evidence type="ECO:0000256" key="11">
    <source>
        <dbReference type="ARBA" id="ARBA00029779"/>
    </source>
</evidence>
<evidence type="ECO:0000256" key="3">
    <source>
        <dbReference type="ARBA" id="ARBA00008455"/>
    </source>
</evidence>
<keyword evidence="15" id="KW-0732">Signal</keyword>
<evidence type="ECO:0000313" key="18">
    <source>
        <dbReference type="Proteomes" id="UP000039324"/>
    </source>
</evidence>
<evidence type="ECO:0000256" key="2">
    <source>
        <dbReference type="ARBA" id="ARBA00001923"/>
    </source>
</evidence>
<keyword evidence="8" id="KW-1015">Disulfide bond</keyword>
<dbReference type="InterPro" id="IPR014882">
    <property type="entry name" value="CathepsinC_exc"/>
</dbReference>
<dbReference type="Proteomes" id="UP000039324">
    <property type="component" value="Unassembled WGS sequence"/>
</dbReference>
<dbReference type="InterPro" id="IPR000668">
    <property type="entry name" value="Peptidase_C1A_C"/>
</dbReference>
<accession>A0A0G4J749</accession>
<keyword evidence="18" id="KW-1185">Reference proteome</keyword>
<keyword evidence="9" id="KW-0868">Chloride</keyword>
<evidence type="ECO:0000256" key="1">
    <source>
        <dbReference type="ARBA" id="ARBA00000738"/>
    </source>
</evidence>
<dbReference type="PROSITE" id="PS00639">
    <property type="entry name" value="THIOL_PROTEASE_HIS"/>
    <property type="match status" value="1"/>
</dbReference>
<dbReference type="InterPro" id="IPR038765">
    <property type="entry name" value="Papain-like_cys_pep_sf"/>
</dbReference>
<dbReference type="SMART" id="SM00645">
    <property type="entry name" value="Pept_C1"/>
    <property type="match status" value="1"/>
</dbReference>
<evidence type="ECO:0000256" key="14">
    <source>
        <dbReference type="ARBA" id="ARBA00045556"/>
    </source>
</evidence>
<comment type="catalytic activity">
    <reaction evidence="1">
        <text>Release of an N-terminal dipeptide, Xaa-Yaa-|-Zaa-, except when Xaa is Arg or Lys, or Yaa or Zaa is Pro.</text>
        <dbReference type="EC" id="3.4.14.1"/>
    </reaction>
</comment>
<dbReference type="OMA" id="NAVQKSW"/>
<name>A0A0G4J749_PLABS</name>
<dbReference type="InterPro" id="IPR013128">
    <property type="entry name" value="Peptidase_C1A"/>
</dbReference>
<dbReference type="PANTHER" id="PTHR12411">
    <property type="entry name" value="CYSTEINE PROTEASE FAMILY C1-RELATED"/>
    <property type="match status" value="1"/>
</dbReference>
<comment type="similarity">
    <text evidence="3">Belongs to the peptidase C1 family.</text>
</comment>
<dbReference type="PROSITE" id="PS00139">
    <property type="entry name" value="THIOL_PROTEASE_CYS"/>
    <property type="match status" value="1"/>
</dbReference>
<feature type="signal peptide" evidence="15">
    <location>
        <begin position="1"/>
        <end position="21"/>
    </location>
</feature>
<dbReference type="SUPFAM" id="SSF75001">
    <property type="entry name" value="Dipeptidyl peptidase I (cathepsin C), exclusion domain"/>
    <property type="match status" value="1"/>
</dbReference>
<feature type="chain" id="PRO_5018672237" description="Dipeptidyl peptidase 1" evidence="15">
    <location>
        <begin position="22"/>
        <end position="512"/>
    </location>
</feature>
<evidence type="ECO:0000256" key="15">
    <source>
        <dbReference type="SAM" id="SignalP"/>
    </source>
</evidence>
<proteinExistence type="inferred from homology"/>
<dbReference type="Pfam" id="PF00112">
    <property type="entry name" value="Peptidase_C1"/>
    <property type="match status" value="1"/>
</dbReference>
<evidence type="ECO:0000256" key="7">
    <source>
        <dbReference type="ARBA" id="ARBA00023145"/>
    </source>
</evidence>
<evidence type="ECO:0000256" key="5">
    <source>
        <dbReference type="ARBA" id="ARBA00012059"/>
    </source>
</evidence>
<evidence type="ECO:0000256" key="13">
    <source>
        <dbReference type="ARBA" id="ARBA00032961"/>
    </source>
</evidence>
<evidence type="ECO:0000313" key="17">
    <source>
        <dbReference type="EMBL" id="CEP03352.1"/>
    </source>
</evidence>
<evidence type="ECO:0000256" key="8">
    <source>
        <dbReference type="ARBA" id="ARBA00023157"/>
    </source>
</evidence>
<dbReference type="EMBL" id="CDSF01000144">
    <property type="protein sequence ID" value="CEP03352.1"/>
    <property type="molecule type" value="Genomic_DNA"/>
</dbReference>
<dbReference type="Gene3D" id="2.40.128.80">
    <property type="entry name" value="Cathepsin C, exclusion domain"/>
    <property type="match status" value="1"/>
</dbReference>
<comment type="cofactor">
    <cofactor evidence="2">
        <name>chloride</name>
        <dbReference type="ChEBI" id="CHEBI:17996"/>
    </cofactor>
</comment>
<dbReference type="InterPro" id="IPR036496">
    <property type="entry name" value="CathepsinC_exc_dom_sf"/>
</dbReference>
<comment type="function">
    <text evidence="14">Thiol protease. Has dipeptidylpeptidase activity. Active against a broad range of dipeptide substrates composed of both polar and hydrophobic amino acids. Proline cannot occupy the P1 position and arginine cannot occupy the P2 position of the substrate. Can act as both an exopeptidase and endopeptidase. Activates serine proteases such as elastase, cathepsin G and granzymes A and B.</text>
</comment>
<evidence type="ECO:0000256" key="10">
    <source>
        <dbReference type="ARBA" id="ARBA00029762"/>
    </source>
</evidence>
<dbReference type="GO" id="GO:0008239">
    <property type="term" value="F:dipeptidyl-peptidase activity"/>
    <property type="evidence" value="ECO:0007669"/>
    <property type="project" value="UniProtKB-EC"/>
</dbReference>
<evidence type="ECO:0000259" key="16">
    <source>
        <dbReference type="SMART" id="SM00645"/>
    </source>
</evidence>
<dbReference type="Gene3D" id="3.90.70.10">
    <property type="entry name" value="Cysteine proteinases"/>
    <property type="match status" value="1"/>
</dbReference>
<dbReference type="OrthoDB" id="3789175at2759"/>
<gene>
    <name evidence="17" type="ORF">PBRA_003112</name>
</gene>
<dbReference type="InterPro" id="IPR025660">
    <property type="entry name" value="Pept_his_AS"/>
</dbReference>
<dbReference type="SUPFAM" id="SSF54001">
    <property type="entry name" value="Cysteine proteinases"/>
    <property type="match status" value="1"/>
</dbReference>
<feature type="domain" description="Peptidase C1A papain C-terminal" evidence="16">
    <location>
        <begin position="260"/>
        <end position="490"/>
    </location>
</feature>
<dbReference type="PRINTS" id="PR00705">
    <property type="entry name" value="PAPAIN"/>
</dbReference>
<dbReference type="PROSITE" id="PS00640">
    <property type="entry name" value="THIOL_PROTEASE_ASN"/>
    <property type="match status" value="1"/>
</dbReference>